<dbReference type="InterPro" id="IPR036163">
    <property type="entry name" value="HMA_dom_sf"/>
</dbReference>
<dbReference type="HOGENOM" id="CLU_134973_6_2_0"/>
<evidence type="ECO:0000313" key="3">
    <source>
        <dbReference type="Proteomes" id="UP000001520"/>
    </source>
</evidence>
<dbReference type="STRING" id="639282.DEFDS_1827"/>
<dbReference type="RefSeq" id="WP_013008527.1">
    <property type="nucleotide sequence ID" value="NC_013939.1"/>
</dbReference>
<evidence type="ECO:0000259" key="1">
    <source>
        <dbReference type="PROSITE" id="PS50846"/>
    </source>
</evidence>
<dbReference type="GO" id="GO:0046872">
    <property type="term" value="F:metal ion binding"/>
    <property type="evidence" value="ECO:0007669"/>
    <property type="project" value="InterPro"/>
</dbReference>
<name>D3P992_DEFDS</name>
<dbReference type="SUPFAM" id="SSF55008">
    <property type="entry name" value="HMA, heavy metal-associated domain"/>
    <property type="match status" value="1"/>
</dbReference>
<gene>
    <name evidence="2" type="ordered locus">DEFDS_1827</name>
</gene>
<feature type="domain" description="HMA" evidence="1">
    <location>
        <begin position="4"/>
        <end position="66"/>
    </location>
</feature>
<organism evidence="2 3">
    <name type="scientific">Deferribacter desulfuricans (strain DSM 14783 / JCM 11476 / NBRC 101012 / SSM1)</name>
    <dbReference type="NCBI Taxonomy" id="639282"/>
    <lineage>
        <taxon>Bacteria</taxon>
        <taxon>Pseudomonadati</taxon>
        <taxon>Deferribacterota</taxon>
        <taxon>Deferribacteres</taxon>
        <taxon>Deferribacterales</taxon>
        <taxon>Deferribacteraceae</taxon>
        <taxon>Deferribacter</taxon>
    </lineage>
</organism>
<sequence>MPIGIQIRILIEMSCNHCVMHVKKELESLNGITVENVEIGKAVVSGENINNDDLVNAIDEAGYEVKEIKDL</sequence>
<proteinExistence type="predicted"/>
<dbReference type="CDD" id="cd00371">
    <property type="entry name" value="HMA"/>
    <property type="match status" value="1"/>
</dbReference>
<dbReference type="eggNOG" id="COG2608">
    <property type="taxonomic scope" value="Bacteria"/>
</dbReference>
<reference evidence="2 3" key="1">
    <citation type="journal article" date="2010" name="DNA Res.">
        <title>Bacterial lifestyle in a deep-sea hydrothermal vent chimney revealed by the genome sequence of the thermophilic bacterium Deferribacter desulfuricans SSM1.</title>
        <authorList>
            <person name="Takaki Y."/>
            <person name="Shimamura S."/>
            <person name="Nakagawa S."/>
            <person name="Fukuhara Y."/>
            <person name="Horikawa H."/>
            <person name="Ankai A."/>
            <person name="Harada T."/>
            <person name="Hosoyama A."/>
            <person name="Oguchi A."/>
            <person name="Fukui S."/>
            <person name="Fujita N."/>
            <person name="Takami H."/>
            <person name="Takai K."/>
        </authorList>
    </citation>
    <scope>NUCLEOTIDE SEQUENCE [LARGE SCALE GENOMIC DNA]</scope>
    <source>
        <strain evidence="3">DSM 14783 / JCM 11476 / NBRC 101012 / SSM1</strain>
    </source>
</reference>
<dbReference type="InterPro" id="IPR006121">
    <property type="entry name" value="HMA_dom"/>
</dbReference>
<accession>D3P992</accession>
<keyword evidence="3" id="KW-1185">Reference proteome</keyword>
<dbReference type="KEGG" id="ddf:DEFDS_1827"/>
<protein>
    <submittedName>
        <fullName evidence="2">Heavy metal binding protein</fullName>
    </submittedName>
</protein>
<dbReference type="AlphaFoldDB" id="D3P992"/>
<dbReference type="EMBL" id="AP011529">
    <property type="protein sequence ID" value="BAI81282.1"/>
    <property type="molecule type" value="Genomic_DNA"/>
</dbReference>
<evidence type="ECO:0000313" key="2">
    <source>
        <dbReference type="EMBL" id="BAI81282.1"/>
    </source>
</evidence>
<dbReference type="PROSITE" id="PS50846">
    <property type="entry name" value="HMA_2"/>
    <property type="match status" value="1"/>
</dbReference>
<dbReference type="Gene3D" id="3.30.70.100">
    <property type="match status" value="1"/>
</dbReference>
<dbReference type="Pfam" id="PF00403">
    <property type="entry name" value="HMA"/>
    <property type="match status" value="1"/>
</dbReference>
<dbReference type="Proteomes" id="UP000001520">
    <property type="component" value="Chromosome"/>
</dbReference>